<dbReference type="CDD" id="cd02440">
    <property type="entry name" value="AdoMet_MTases"/>
    <property type="match status" value="1"/>
</dbReference>
<dbReference type="SUPFAM" id="SSF53335">
    <property type="entry name" value="S-adenosyl-L-methionine-dependent methyltransferases"/>
    <property type="match status" value="1"/>
</dbReference>
<comment type="caution">
    <text evidence="2">The sequence shown here is derived from an EMBL/GenBank/DDBJ whole genome shotgun (WGS) entry which is preliminary data.</text>
</comment>
<dbReference type="Pfam" id="PF08241">
    <property type="entry name" value="Methyltransf_11"/>
    <property type="match status" value="1"/>
</dbReference>
<dbReference type="AlphaFoldDB" id="A0AA90KBJ6"/>
<keyword evidence="2" id="KW-0808">Transferase</keyword>
<reference evidence="2" key="1">
    <citation type="submission" date="2023-05" db="EMBL/GenBank/DDBJ databases">
        <title>Streptantibioticus silvisoli sp. nov., acidotolerant actinomycetes 1 from pine litter.</title>
        <authorList>
            <person name="Swiecimska M."/>
            <person name="Golinska P."/>
            <person name="Sangal V."/>
            <person name="Wachnowicz B."/>
            <person name="Goodfellow M."/>
        </authorList>
    </citation>
    <scope>NUCLEOTIDE SEQUENCE</scope>
    <source>
        <strain evidence="2">SL13</strain>
    </source>
</reference>
<accession>A0AA90KBJ6</accession>
<evidence type="ECO:0000313" key="2">
    <source>
        <dbReference type="EMBL" id="MDI5973407.1"/>
    </source>
</evidence>
<dbReference type="RefSeq" id="WP_271315162.1">
    <property type="nucleotide sequence ID" value="NZ_JABXJJ020000045.1"/>
</dbReference>
<feature type="domain" description="Methyltransferase type 11" evidence="1">
    <location>
        <begin position="48"/>
        <end position="139"/>
    </location>
</feature>
<protein>
    <submittedName>
        <fullName evidence="2">Class I SAM-dependent methyltransferase</fullName>
    </submittedName>
</protein>
<name>A0AA90KBJ6_9ACTN</name>
<proteinExistence type="predicted"/>
<dbReference type="GO" id="GO:0032259">
    <property type="term" value="P:methylation"/>
    <property type="evidence" value="ECO:0007669"/>
    <property type="project" value="UniProtKB-KW"/>
</dbReference>
<sequence length="230" mass="25151">MDLPDFRPAPNQGGDPGLYEIENRALDPRGLVLDAMRRAAPWAGRTLLDLGCGSGFWLPGYAAEASETIGVEPDPRLVPLAAARDPRARVLAGSAEHLPLPDASVDVVHARFAYFFGAGAEAGLAEVTRVLRPGGALVVVDNDWRAGEFADLLNALPHATAHEHGSHTDTWWAERGAERTEVMSDWRFDSRTDFESVLRLEFPGHADTWLTTHPDALGLTYGYLLFTVRR</sequence>
<dbReference type="InterPro" id="IPR029063">
    <property type="entry name" value="SAM-dependent_MTases_sf"/>
</dbReference>
<dbReference type="GO" id="GO:0008757">
    <property type="term" value="F:S-adenosylmethionine-dependent methyltransferase activity"/>
    <property type="evidence" value="ECO:0007669"/>
    <property type="project" value="InterPro"/>
</dbReference>
<dbReference type="EMBL" id="JABXJJ020000045">
    <property type="protein sequence ID" value="MDI5973407.1"/>
    <property type="molecule type" value="Genomic_DNA"/>
</dbReference>
<gene>
    <name evidence="2" type="ORF">POF50_029370</name>
</gene>
<dbReference type="InterPro" id="IPR013216">
    <property type="entry name" value="Methyltransf_11"/>
</dbReference>
<keyword evidence="2" id="KW-0489">Methyltransferase</keyword>
<dbReference type="InterPro" id="IPR050508">
    <property type="entry name" value="Methyltransf_Superfamily"/>
</dbReference>
<dbReference type="Gene3D" id="3.40.50.150">
    <property type="entry name" value="Vaccinia Virus protein VP39"/>
    <property type="match status" value="1"/>
</dbReference>
<evidence type="ECO:0000259" key="1">
    <source>
        <dbReference type="Pfam" id="PF08241"/>
    </source>
</evidence>
<dbReference type="PANTHER" id="PTHR42912">
    <property type="entry name" value="METHYLTRANSFERASE"/>
    <property type="match status" value="1"/>
</dbReference>
<organism evidence="2">
    <name type="scientific">Streptantibioticus silvisoli</name>
    <dbReference type="NCBI Taxonomy" id="2705255"/>
    <lineage>
        <taxon>Bacteria</taxon>
        <taxon>Bacillati</taxon>
        <taxon>Actinomycetota</taxon>
        <taxon>Actinomycetes</taxon>
        <taxon>Kitasatosporales</taxon>
        <taxon>Streptomycetaceae</taxon>
        <taxon>Streptantibioticus</taxon>
    </lineage>
</organism>